<sequence length="215" mass="24957">MSNNSSRTILYSPSQIGTVLRVARERSCQVERRTKRYLSHALGITERRLTNIEEGHSIPPFELAIDWCRIVQDYTAQDKIKHIYQVGLPATDPRLLESVPDQLNNLVQQAEGAINAAESLKRMSKDMRPGRSIDEQTRIELMKMAEEILDIKQAAEATLSSLRQNWDLDYEQVVKNWTREAISDYVIIPSVSYFEDLRKEQYFEERARSFGRVEH</sequence>
<dbReference type="RefSeq" id="WP_119116477.1">
    <property type="nucleotide sequence ID" value="NZ_QWVS01000013.1"/>
</dbReference>
<protein>
    <submittedName>
        <fullName evidence="2">Sporulation sigma factor-processing peptidase</fullName>
    </submittedName>
</protein>
<accession>A0A398BI97</accession>
<evidence type="ECO:0000313" key="2">
    <source>
        <dbReference type="EMBL" id="RID87083.1"/>
    </source>
</evidence>
<keyword evidence="1" id="KW-0175">Coiled coil</keyword>
<comment type="caution">
    <text evidence="2">The sequence shown here is derived from an EMBL/GenBank/DDBJ whole genome shotgun (WGS) entry which is preliminary data.</text>
</comment>
<evidence type="ECO:0000256" key="1">
    <source>
        <dbReference type="SAM" id="Coils"/>
    </source>
</evidence>
<feature type="coiled-coil region" evidence="1">
    <location>
        <begin position="103"/>
        <end position="165"/>
    </location>
</feature>
<dbReference type="EMBL" id="QWVS01000013">
    <property type="protein sequence ID" value="RID87083.1"/>
    <property type="molecule type" value="Genomic_DNA"/>
</dbReference>
<dbReference type="AlphaFoldDB" id="A0A398BI97"/>
<reference evidence="2 3" key="1">
    <citation type="submission" date="2018-08" db="EMBL/GenBank/DDBJ databases">
        <title>Bacillus jemisoniae sp. nov., Bacillus chryseoplanitiae sp. nov., Bacillus resnikiae sp. nov., and Bacillus frankliniae sp. nov., isolated from Viking spacecraft and associated surfaces.</title>
        <authorList>
            <person name="Seuylemezian A."/>
            <person name="Vaishampayan P."/>
        </authorList>
    </citation>
    <scope>NUCLEOTIDE SEQUENCE [LARGE SCALE GENOMIC DNA]</scope>
    <source>
        <strain evidence="2 3">MA001</strain>
    </source>
</reference>
<proteinExistence type="predicted"/>
<evidence type="ECO:0000313" key="3">
    <source>
        <dbReference type="Proteomes" id="UP000266016"/>
    </source>
</evidence>
<dbReference type="Proteomes" id="UP000266016">
    <property type="component" value="Unassembled WGS sequence"/>
</dbReference>
<name>A0A398BI97_9BACI</name>
<keyword evidence="3" id="KW-1185">Reference proteome</keyword>
<organism evidence="2 3">
    <name type="scientific">Peribacillus asahii</name>
    <dbReference type="NCBI Taxonomy" id="228899"/>
    <lineage>
        <taxon>Bacteria</taxon>
        <taxon>Bacillati</taxon>
        <taxon>Bacillota</taxon>
        <taxon>Bacilli</taxon>
        <taxon>Bacillales</taxon>
        <taxon>Bacillaceae</taxon>
        <taxon>Peribacillus</taxon>
    </lineage>
</organism>
<gene>
    <name evidence="2" type="ORF">D1953_07145</name>
</gene>